<protein>
    <submittedName>
        <fullName evidence="1">Uncharacterized protein</fullName>
    </submittedName>
</protein>
<sequence>MPFVKKRRSLVTPVEIIRSMRELLRSSLLSRRKSWKYVKSVPKEKAERNILRG</sequence>
<organism evidence="1">
    <name type="scientific">uncultured marine virus</name>
    <dbReference type="NCBI Taxonomy" id="186617"/>
    <lineage>
        <taxon>Viruses</taxon>
        <taxon>environmental samples</taxon>
    </lineage>
</organism>
<reference evidence="1" key="1">
    <citation type="journal article" date="2015" name="Front. Microbiol.">
        <title>Combining genomic sequencing methods to explore viral diversity and reveal potential virus-host interactions.</title>
        <authorList>
            <person name="Chow C.E."/>
            <person name="Winget D.M."/>
            <person name="White R.A.III."/>
            <person name="Hallam S.J."/>
            <person name="Suttle C.A."/>
        </authorList>
    </citation>
    <scope>NUCLEOTIDE SEQUENCE</scope>
    <source>
        <strain evidence="1">Anoxic2_2</strain>
    </source>
</reference>
<evidence type="ECO:0000313" key="1">
    <source>
        <dbReference type="EMBL" id="AKH46811.1"/>
    </source>
</evidence>
<name>A0A0F7L717_9VIRU</name>
<reference evidence="1" key="2">
    <citation type="submission" date="2015-03" db="EMBL/GenBank/DDBJ databases">
        <authorList>
            <person name="Chow C.-E.T."/>
            <person name="Winget D.M."/>
            <person name="White R.A.III."/>
            <person name="Hallam S.J."/>
            <person name="Suttle C.A."/>
        </authorList>
    </citation>
    <scope>NUCLEOTIDE SEQUENCE</scope>
    <source>
        <strain evidence="1">Anoxic2_2</strain>
    </source>
</reference>
<dbReference type="EMBL" id="KR029586">
    <property type="protein sequence ID" value="AKH46811.1"/>
    <property type="molecule type" value="Genomic_DNA"/>
</dbReference>
<proteinExistence type="predicted"/>
<accession>A0A0F7L717</accession>